<dbReference type="EMBL" id="BSOW01000044">
    <property type="protein sequence ID" value="GLR91223.1"/>
    <property type="molecule type" value="Genomic_DNA"/>
</dbReference>
<dbReference type="Proteomes" id="UP001156905">
    <property type="component" value="Unassembled WGS sequence"/>
</dbReference>
<comment type="caution">
    <text evidence="1">The sequence shown here is derived from an EMBL/GenBank/DDBJ whole genome shotgun (WGS) entry which is preliminary data.</text>
</comment>
<keyword evidence="2" id="KW-1185">Reference proteome</keyword>
<gene>
    <name evidence="1" type="ORF">GCM10007857_79400</name>
</gene>
<proteinExistence type="predicted"/>
<sequence length="75" mass="8749">MSKAIELIVEGFTRIRDRQSLEDLRMHRRRLVVDLKSIRGFDCRQSIAQIDDDIEVIDRGLRSLDEPVEAIAKQL</sequence>
<evidence type="ECO:0000313" key="1">
    <source>
        <dbReference type="EMBL" id="GLR91223.1"/>
    </source>
</evidence>
<protein>
    <submittedName>
        <fullName evidence="1">Uncharacterized protein</fullName>
    </submittedName>
</protein>
<organism evidence="1 2">
    <name type="scientific">Bradyrhizobium iriomotense</name>
    <dbReference type="NCBI Taxonomy" id="441950"/>
    <lineage>
        <taxon>Bacteria</taxon>
        <taxon>Pseudomonadati</taxon>
        <taxon>Pseudomonadota</taxon>
        <taxon>Alphaproteobacteria</taxon>
        <taxon>Hyphomicrobiales</taxon>
        <taxon>Nitrobacteraceae</taxon>
        <taxon>Bradyrhizobium</taxon>
    </lineage>
</organism>
<name>A0ABQ6BGK5_9BRAD</name>
<accession>A0ABQ6BGK5</accession>
<evidence type="ECO:0000313" key="2">
    <source>
        <dbReference type="Proteomes" id="UP001156905"/>
    </source>
</evidence>
<reference evidence="2" key="1">
    <citation type="journal article" date="2019" name="Int. J. Syst. Evol. Microbiol.">
        <title>The Global Catalogue of Microorganisms (GCM) 10K type strain sequencing project: providing services to taxonomists for standard genome sequencing and annotation.</title>
        <authorList>
            <consortium name="The Broad Institute Genomics Platform"/>
            <consortium name="The Broad Institute Genome Sequencing Center for Infectious Disease"/>
            <person name="Wu L."/>
            <person name="Ma J."/>
        </authorList>
    </citation>
    <scope>NUCLEOTIDE SEQUENCE [LARGE SCALE GENOMIC DNA]</scope>
    <source>
        <strain evidence="2">NBRC 102520</strain>
    </source>
</reference>
<dbReference type="RefSeq" id="WP_284274457.1">
    <property type="nucleotide sequence ID" value="NZ_BSOW01000044.1"/>
</dbReference>